<feature type="binding site" evidence="12">
    <location>
        <begin position="41"/>
        <end position="48"/>
    </location>
    <ligand>
        <name>ATP</name>
        <dbReference type="ChEBI" id="CHEBI:30616"/>
    </ligand>
</feature>
<organism evidence="18 19">
    <name type="scientific">Staphylococcus equorum</name>
    <dbReference type="NCBI Taxonomy" id="246432"/>
    <lineage>
        <taxon>Bacteria</taxon>
        <taxon>Bacillati</taxon>
        <taxon>Bacillota</taxon>
        <taxon>Bacilli</taxon>
        <taxon>Bacillales</taxon>
        <taxon>Staphylococcaceae</taxon>
        <taxon>Staphylococcus</taxon>
    </lineage>
</organism>
<comment type="subcellular location">
    <subcellularLocation>
        <location evidence="1 12 13">Cytoplasm</location>
    </subcellularLocation>
</comment>
<evidence type="ECO:0000256" key="14">
    <source>
        <dbReference type="SAM" id="Coils"/>
    </source>
</evidence>
<keyword evidence="7 12" id="KW-0067">ATP-binding</keyword>
<feature type="coiled-coil region" evidence="14">
    <location>
        <begin position="621"/>
        <end position="648"/>
    </location>
</feature>
<dbReference type="Pfam" id="PF02151">
    <property type="entry name" value="UVR"/>
    <property type="match status" value="1"/>
</dbReference>
<dbReference type="GO" id="GO:0005737">
    <property type="term" value="C:cytoplasm"/>
    <property type="evidence" value="ECO:0007669"/>
    <property type="project" value="UniProtKB-SubCell"/>
</dbReference>
<protein>
    <recommendedName>
        <fullName evidence="11 12">UvrABC system protein B</fullName>
        <shortName evidence="12">Protein UvrB</shortName>
    </recommendedName>
    <alternativeName>
        <fullName evidence="12">Excinuclease ABC subunit B</fullName>
    </alternativeName>
</protein>
<dbReference type="SMART" id="SM00490">
    <property type="entry name" value="HELICc"/>
    <property type="match status" value="1"/>
</dbReference>
<accession>A0A9X4L9D6</accession>
<dbReference type="GO" id="GO:0009381">
    <property type="term" value="F:excinuclease ABC activity"/>
    <property type="evidence" value="ECO:0007669"/>
    <property type="project" value="UniProtKB-UniRule"/>
</dbReference>
<comment type="function">
    <text evidence="12">The UvrABC repair system catalyzes the recognition and processing of DNA lesions. A damage recognition complex composed of 2 UvrA and 2 UvrB subunits scans DNA for abnormalities. Upon binding of the UvrA(2)B(2) complex to a putative damaged site, the DNA wraps around one UvrB monomer. DNA wrap is dependent on ATP binding by UvrB and probably causes local melting of the DNA helix, facilitating insertion of UvrB beta-hairpin between the DNA strands. Then UvrB probes one DNA strand for the presence of a lesion. If a lesion is found the UvrA subunits dissociate and the UvrB-DNA preincision complex is formed. This complex is subsequently bound by UvrC and the second UvrB is released. If no lesion is found, the DNA wraps around the other UvrB subunit that will check the other stand for damage.</text>
</comment>
<dbReference type="InterPro" id="IPR004807">
    <property type="entry name" value="UvrB"/>
</dbReference>
<feature type="domain" description="UVR" evidence="15">
    <location>
        <begin position="625"/>
        <end position="660"/>
    </location>
</feature>
<dbReference type="Pfam" id="PF04851">
    <property type="entry name" value="ResIII"/>
    <property type="match status" value="1"/>
</dbReference>
<evidence type="ECO:0000256" key="3">
    <source>
        <dbReference type="ARBA" id="ARBA00022490"/>
    </source>
</evidence>
<dbReference type="GO" id="GO:0005524">
    <property type="term" value="F:ATP binding"/>
    <property type="evidence" value="ECO:0007669"/>
    <property type="project" value="UniProtKB-UniRule"/>
</dbReference>
<dbReference type="CDD" id="cd18790">
    <property type="entry name" value="SF2_C_UvrB"/>
    <property type="match status" value="1"/>
</dbReference>
<gene>
    <name evidence="12 18" type="primary">uvrB</name>
    <name evidence="18" type="ORF">M4L21_06685</name>
</gene>
<keyword evidence="4 12" id="KW-0547">Nucleotide-binding</keyword>
<dbReference type="NCBIfam" id="TIGR00631">
    <property type="entry name" value="uvrb"/>
    <property type="match status" value="1"/>
</dbReference>
<evidence type="ECO:0000256" key="11">
    <source>
        <dbReference type="ARBA" id="ARBA00029504"/>
    </source>
</evidence>
<dbReference type="AlphaFoldDB" id="A0A9X4L9D6"/>
<dbReference type="GO" id="GO:0016887">
    <property type="term" value="F:ATP hydrolysis activity"/>
    <property type="evidence" value="ECO:0007669"/>
    <property type="project" value="InterPro"/>
</dbReference>
<evidence type="ECO:0000256" key="2">
    <source>
        <dbReference type="ARBA" id="ARBA00008533"/>
    </source>
</evidence>
<dbReference type="GO" id="GO:0009380">
    <property type="term" value="C:excinuclease repair complex"/>
    <property type="evidence" value="ECO:0007669"/>
    <property type="project" value="InterPro"/>
</dbReference>
<dbReference type="GO" id="GO:0003677">
    <property type="term" value="F:DNA binding"/>
    <property type="evidence" value="ECO:0007669"/>
    <property type="project" value="UniProtKB-UniRule"/>
</dbReference>
<sequence>MMEHHQFKLQSDFTPQGDQPDAIKKIVKGVNDGKRHQTLLGATGTGKTFTMSNVIKQVGKPTLIIAHNKTLAGQLYSEFKEFFPENRVEYFVSYYDYYQPEAYVPSTDTFIEKDASINDEIDQLRHSATSSLFERDDVIIIASVSCIYGLGNPEEYRDLVVSVRAGMEMDRSELLKKLVDVQYSRNDIDFRRGTFRVRGDVVEIFPASREEMCIRVEFFGDEIDRIREVNYLTGEVLRERDHFVIFPASHFVTREEKMKSAILRIENELEERLTELRSENKLLEAQRLEQRTNYDLEMMREMGFCSGIENYSVHLTLRPMGSTPYTLLDYFGDDWLVMVDESHVTLPQIRGMYNGDRARKQVLVDHGFRLPSALDNRPLKFEEFEEKTNQLVYVSATPGPFELEHTDEMVQQIIRPTGLLDPEIEVRPTENQIDDLISEIHDRIERNERVLVTTLTKKMSEDLTTYLKEAGIKVNYLHSEIKTLERIEIIRDLRMGTYDVIVGINLLREGIDIPEVSLVVILDADKEGFLRSHRSLVQTSGRAARNSRGEVIMYGDKITDSMRYAIDETERRRTIQKAYNEKHNITPTTISKKIHDVISATVENDETNEQQQTEVPKKMTKKEREKTIANIEKEMKQAAKDLDFEKATELRDMLFELKAEG</sequence>
<dbReference type="CDD" id="cd17916">
    <property type="entry name" value="DEXHc_UvrB"/>
    <property type="match status" value="1"/>
</dbReference>
<dbReference type="InterPro" id="IPR001943">
    <property type="entry name" value="UVR_dom"/>
</dbReference>
<comment type="similarity">
    <text evidence="2 12 13">Belongs to the UvrB family.</text>
</comment>
<dbReference type="RefSeq" id="WP_277581497.1">
    <property type="nucleotide sequence ID" value="NZ_JAMBPV010000004.1"/>
</dbReference>
<dbReference type="InterPro" id="IPR006935">
    <property type="entry name" value="Helicase/UvrB_N"/>
</dbReference>
<evidence type="ECO:0000259" key="15">
    <source>
        <dbReference type="PROSITE" id="PS50151"/>
    </source>
</evidence>
<feature type="domain" description="Helicase ATP-binding" evidence="16">
    <location>
        <begin position="28"/>
        <end position="162"/>
    </location>
</feature>
<evidence type="ECO:0000256" key="12">
    <source>
        <dbReference type="HAMAP-Rule" id="MF_00204"/>
    </source>
</evidence>
<feature type="domain" description="Helicase C-terminal" evidence="17">
    <location>
        <begin position="432"/>
        <end position="594"/>
    </location>
</feature>
<evidence type="ECO:0000256" key="10">
    <source>
        <dbReference type="ARBA" id="ARBA00026033"/>
    </source>
</evidence>
<dbReference type="SUPFAM" id="SSF46600">
    <property type="entry name" value="C-terminal UvrC-binding domain of UvrB"/>
    <property type="match status" value="1"/>
</dbReference>
<dbReference type="Pfam" id="PF12344">
    <property type="entry name" value="UvrB"/>
    <property type="match status" value="1"/>
</dbReference>
<evidence type="ECO:0000256" key="6">
    <source>
        <dbReference type="ARBA" id="ARBA00022769"/>
    </source>
</evidence>
<evidence type="ECO:0000313" key="19">
    <source>
        <dbReference type="Proteomes" id="UP001152302"/>
    </source>
</evidence>
<evidence type="ECO:0000256" key="1">
    <source>
        <dbReference type="ARBA" id="ARBA00004496"/>
    </source>
</evidence>
<keyword evidence="14" id="KW-0175">Coiled coil</keyword>
<dbReference type="NCBIfam" id="NF003673">
    <property type="entry name" value="PRK05298.1"/>
    <property type="match status" value="1"/>
</dbReference>
<dbReference type="InterPro" id="IPR036876">
    <property type="entry name" value="UVR_dom_sf"/>
</dbReference>
<dbReference type="SMART" id="SM00487">
    <property type="entry name" value="DEXDc"/>
    <property type="match status" value="1"/>
</dbReference>
<dbReference type="InterPro" id="IPR027417">
    <property type="entry name" value="P-loop_NTPase"/>
</dbReference>
<dbReference type="InterPro" id="IPR041471">
    <property type="entry name" value="UvrB_inter"/>
</dbReference>
<reference evidence="18" key="1">
    <citation type="submission" date="2022-05" db="EMBL/GenBank/DDBJ databases">
        <title>Comparative genomics of Staphylococcus equorum isolates.</title>
        <authorList>
            <person name="Luelf R.H."/>
        </authorList>
    </citation>
    <scope>NUCLEOTIDE SEQUENCE</scope>
    <source>
        <strain evidence="18">TMW 2.2343</strain>
    </source>
</reference>
<dbReference type="HAMAP" id="MF_00204">
    <property type="entry name" value="UvrB"/>
    <property type="match status" value="1"/>
</dbReference>
<keyword evidence="8 12" id="KW-0267">Excision nuclease</keyword>
<dbReference type="Pfam" id="PF00271">
    <property type="entry name" value="Helicase_C"/>
    <property type="match status" value="1"/>
</dbReference>
<evidence type="ECO:0000256" key="4">
    <source>
        <dbReference type="ARBA" id="ARBA00022741"/>
    </source>
</evidence>
<dbReference type="GO" id="GO:0009432">
    <property type="term" value="P:SOS response"/>
    <property type="evidence" value="ECO:0007669"/>
    <property type="project" value="UniProtKB-UniRule"/>
</dbReference>
<evidence type="ECO:0000259" key="17">
    <source>
        <dbReference type="PROSITE" id="PS51194"/>
    </source>
</evidence>
<evidence type="ECO:0000313" key="18">
    <source>
        <dbReference type="EMBL" id="MDG0859009.1"/>
    </source>
</evidence>
<dbReference type="SUPFAM" id="SSF52540">
    <property type="entry name" value="P-loop containing nucleoside triphosphate hydrolases"/>
    <property type="match status" value="2"/>
</dbReference>
<dbReference type="PANTHER" id="PTHR24029:SF0">
    <property type="entry name" value="UVRABC SYSTEM PROTEIN B"/>
    <property type="match status" value="1"/>
</dbReference>
<name>A0A9X4L9D6_9STAP</name>
<feature type="short sequence motif" description="Beta-hairpin" evidence="12">
    <location>
        <begin position="94"/>
        <end position="117"/>
    </location>
</feature>
<keyword evidence="18" id="KW-0378">Hydrolase</keyword>
<feature type="coiled-coil region" evidence="14">
    <location>
        <begin position="259"/>
        <end position="293"/>
    </location>
</feature>
<dbReference type="InterPro" id="IPR014001">
    <property type="entry name" value="Helicase_ATP-bd"/>
</dbReference>
<dbReference type="Gene3D" id="4.10.860.10">
    <property type="entry name" value="UVR domain"/>
    <property type="match status" value="1"/>
</dbReference>
<dbReference type="PANTHER" id="PTHR24029">
    <property type="entry name" value="UVRABC SYSTEM PROTEIN B"/>
    <property type="match status" value="1"/>
</dbReference>
<comment type="subunit">
    <text evidence="10 12 13">Forms a heterotetramer with UvrA during the search for lesions. Interacts with UvrC in an incision complex.</text>
</comment>
<keyword evidence="12 13" id="KW-0742">SOS response</keyword>
<dbReference type="InterPro" id="IPR024759">
    <property type="entry name" value="UvrB_YAD/RRR_dom"/>
</dbReference>
<evidence type="ECO:0000256" key="7">
    <source>
        <dbReference type="ARBA" id="ARBA00022840"/>
    </source>
</evidence>
<keyword evidence="9 12" id="KW-0234">DNA repair</keyword>
<evidence type="ECO:0000256" key="13">
    <source>
        <dbReference type="RuleBase" id="RU003587"/>
    </source>
</evidence>
<evidence type="ECO:0000256" key="9">
    <source>
        <dbReference type="ARBA" id="ARBA00023204"/>
    </source>
</evidence>
<comment type="domain">
    <text evidence="12">The beta-hairpin motif is involved in DNA binding.</text>
</comment>
<evidence type="ECO:0000259" key="16">
    <source>
        <dbReference type="PROSITE" id="PS51192"/>
    </source>
</evidence>
<keyword evidence="6 12" id="KW-0228">DNA excision</keyword>
<comment type="caution">
    <text evidence="18">The sequence shown here is derived from an EMBL/GenBank/DDBJ whole genome shotgun (WGS) entry which is preliminary data.</text>
</comment>
<dbReference type="Pfam" id="PF17757">
    <property type="entry name" value="UvrB_inter"/>
    <property type="match status" value="1"/>
</dbReference>
<dbReference type="Gene3D" id="3.40.50.300">
    <property type="entry name" value="P-loop containing nucleotide triphosphate hydrolases"/>
    <property type="match status" value="3"/>
</dbReference>
<dbReference type="PROSITE" id="PS51192">
    <property type="entry name" value="HELICASE_ATP_BIND_1"/>
    <property type="match status" value="1"/>
</dbReference>
<evidence type="ECO:0000256" key="8">
    <source>
        <dbReference type="ARBA" id="ARBA00022881"/>
    </source>
</evidence>
<dbReference type="Proteomes" id="UP001152302">
    <property type="component" value="Unassembled WGS sequence"/>
</dbReference>
<dbReference type="EMBL" id="JAMBPX010000003">
    <property type="protein sequence ID" value="MDG0859009.1"/>
    <property type="molecule type" value="Genomic_DNA"/>
</dbReference>
<dbReference type="PROSITE" id="PS51194">
    <property type="entry name" value="HELICASE_CTER"/>
    <property type="match status" value="1"/>
</dbReference>
<keyword evidence="3 12" id="KW-0963">Cytoplasm</keyword>
<dbReference type="GO" id="GO:0006289">
    <property type="term" value="P:nucleotide-excision repair"/>
    <property type="evidence" value="ECO:0007669"/>
    <property type="project" value="UniProtKB-UniRule"/>
</dbReference>
<dbReference type="InterPro" id="IPR001650">
    <property type="entry name" value="Helicase_C-like"/>
</dbReference>
<keyword evidence="5 12" id="KW-0227">DNA damage</keyword>
<evidence type="ECO:0000256" key="5">
    <source>
        <dbReference type="ARBA" id="ARBA00022763"/>
    </source>
</evidence>
<dbReference type="PROSITE" id="PS50151">
    <property type="entry name" value="UVR"/>
    <property type="match status" value="1"/>
</dbReference>
<proteinExistence type="inferred from homology"/>